<organism evidence="4 5">
    <name type="scientific">Alicyclobacillus fastidiosus</name>
    <dbReference type="NCBI Taxonomy" id="392011"/>
    <lineage>
        <taxon>Bacteria</taxon>
        <taxon>Bacillati</taxon>
        <taxon>Bacillota</taxon>
        <taxon>Bacilli</taxon>
        <taxon>Bacillales</taxon>
        <taxon>Alicyclobacillaceae</taxon>
        <taxon>Alicyclobacillus</taxon>
    </lineage>
</organism>
<dbReference type="EC" id="1.1.1.133" evidence="2"/>
<dbReference type="RefSeq" id="WP_268007729.1">
    <property type="nucleotide sequence ID" value="NZ_CP104067.1"/>
</dbReference>
<keyword evidence="2" id="KW-0521">NADP</keyword>
<evidence type="ECO:0000313" key="5">
    <source>
        <dbReference type="Proteomes" id="UP001164761"/>
    </source>
</evidence>
<comment type="similarity">
    <text evidence="1 2">Belongs to the dTDP-4-dehydrorhamnose reductase family.</text>
</comment>
<evidence type="ECO:0000259" key="3">
    <source>
        <dbReference type="Pfam" id="PF04321"/>
    </source>
</evidence>
<dbReference type="GO" id="GO:0008831">
    <property type="term" value="F:dTDP-4-dehydrorhamnose reductase activity"/>
    <property type="evidence" value="ECO:0007669"/>
    <property type="project" value="UniProtKB-EC"/>
</dbReference>
<dbReference type="SUPFAM" id="SSF51735">
    <property type="entry name" value="NAD(P)-binding Rossmann-fold domains"/>
    <property type="match status" value="1"/>
</dbReference>
<name>A0ABY6ZLN3_9BACL</name>
<proteinExistence type="inferred from homology"/>
<comment type="function">
    <text evidence="2">Catalyzes the reduction of dTDP-6-deoxy-L-lyxo-4-hexulose to yield dTDP-L-rhamnose.</text>
</comment>
<dbReference type="InterPro" id="IPR036291">
    <property type="entry name" value="NAD(P)-bd_dom_sf"/>
</dbReference>
<sequence length="291" mass="32913">MKLLLTGAGGQLGREIINIAKRQSDVELHPLSRRELDVTNRSQVIRTVMTIKPDVIINASAYTSVDQAETDTEDALTVNAHGSQYIAEAAQEYNCKMCHISTDYVFDGRSTRPYEENDPVNPISVYGHSKALGEKYVRQICEKHFIVRTSWLYSAYGANFVHTMLRLGNDPGVESVRVVNDQTGSPTWTFDFACFLLQLIQTEYYGTYHVSNSGSTTWYEFTKEIFRLASIAKPVVPVQTSEFPRPARRPAYSVLGSKKIVEQGFQPLRSWNDALIAYFQSIKEVLPYEDC</sequence>
<reference evidence="4" key="1">
    <citation type="submission" date="2022-08" db="EMBL/GenBank/DDBJ databases">
        <title>Alicyclobacillus fastidiosus DSM 17978, complete genome.</title>
        <authorList>
            <person name="Wang Q."/>
            <person name="Cai R."/>
            <person name="Wang Z."/>
        </authorList>
    </citation>
    <scope>NUCLEOTIDE SEQUENCE</scope>
    <source>
        <strain evidence="4">DSM 17978</strain>
    </source>
</reference>
<comment type="pathway">
    <text evidence="2">Carbohydrate biosynthesis; dTDP-L-rhamnose biosynthesis.</text>
</comment>
<dbReference type="Gene3D" id="3.90.25.10">
    <property type="entry name" value="UDP-galactose 4-epimerase, domain 1"/>
    <property type="match status" value="1"/>
</dbReference>
<dbReference type="Pfam" id="PF04321">
    <property type="entry name" value="RmlD_sub_bind"/>
    <property type="match status" value="1"/>
</dbReference>
<dbReference type="NCBIfam" id="TIGR01214">
    <property type="entry name" value="rmlD"/>
    <property type="match status" value="1"/>
</dbReference>
<dbReference type="InterPro" id="IPR005913">
    <property type="entry name" value="dTDP_dehydrorham_reduct"/>
</dbReference>
<accession>A0ABY6ZLN3</accession>
<dbReference type="PANTHER" id="PTHR10491">
    <property type="entry name" value="DTDP-4-DEHYDRORHAMNOSE REDUCTASE"/>
    <property type="match status" value="1"/>
</dbReference>
<dbReference type="Proteomes" id="UP001164761">
    <property type="component" value="Chromosome"/>
</dbReference>
<dbReference type="PANTHER" id="PTHR10491:SF4">
    <property type="entry name" value="METHIONINE ADENOSYLTRANSFERASE 2 SUBUNIT BETA"/>
    <property type="match status" value="1"/>
</dbReference>
<dbReference type="EMBL" id="CP104067">
    <property type="protein sequence ID" value="WAH43823.1"/>
    <property type="molecule type" value="Genomic_DNA"/>
</dbReference>
<keyword evidence="2 4" id="KW-0560">Oxidoreductase</keyword>
<dbReference type="CDD" id="cd05254">
    <property type="entry name" value="dTDP_HR_like_SDR_e"/>
    <property type="match status" value="1"/>
</dbReference>
<dbReference type="InterPro" id="IPR029903">
    <property type="entry name" value="RmlD-like-bd"/>
</dbReference>
<protein>
    <recommendedName>
        <fullName evidence="2">dTDP-4-dehydrorhamnose reductase</fullName>
        <ecNumber evidence="2">1.1.1.133</ecNumber>
    </recommendedName>
</protein>
<feature type="domain" description="RmlD-like substrate binding" evidence="3">
    <location>
        <begin position="1"/>
        <end position="281"/>
    </location>
</feature>
<gene>
    <name evidence="4" type="primary">rfbD</name>
    <name evidence="4" type="ORF">NZD89_10790</name>
</gene>
<evidence type="ECO:0000313" key="4">
    <source>
        <dbReference type="EMBL" id="WAH43823.1"/>
    </source>
</evidence>
<keyword evidence="5" id="KW-1185">Reference proteome</keyword>
<evidence type="ECO:0000256" key="2">
    <source>
        <dbReference type="RuleBase" id="RU364082"/>
    </source>
</evidence>
<dbReference type="Gene3D" id="3.40.50.720">
    <property type="entry name" value="NAD(P)-binding Rossmann-like Domain"/>
    <property type="match status" value="1"/>
</dbReference>
<evidence type="ECO:0000256" key="1">
    <source>
        <dbReference type="ARBA" id="ARBA00010944"/>
    </source>
</evidence>